<gene>
    <name evidence="5" type="ORF">Ami103574_07310</name>
</gene>
<comment type="similarity">
    <text evidence="2">Belongs to the transketolase family.</text>
</comment>
<sequence>MAEKMATRQAYGQVLVELGEKYDNLVVMDADLSKSTMTADFSKNFPERFFNMGIAEQNLYGTATGLAMSGKIVCASTFAMFAAGRAFEIIRNSIGYPHANVKICATHAGITVGEDGASHQTFEDLALMRTIPGMTVINPGDGVSAKELIRQAVAFVGPVYIRLGRAAVPTIYNEKSEIQIGKGNCVRKGKDYTIIATGIMVNEALVAAEQLAKEGLDVRVIDLHTIKPIDEEIILQAARETKGIVTAEEHSVIGGLGAAVAEVVCRHAPVKMAFVGQQDTFGESGKPDELKEKYGMTAAHIVTAVRSL</sequence>
<dbReference type="CDD" id="cd07033">
    <property type="entry name" value="TPP_PYR_DXS_TK_like"/>
    <property type="match status" value="1"/>
</dbReference>
<evidence type="ECO:0000256" key="1">
    <source>
        <dbReference type="ARBA" id="ARBA00001964"/>
    </source>
</evidence>
<keyword evidence="6" id="KW-1185">Reference proteome</keyword>
<dbReference type="AlphaFoldDB" id="A0A858BVD0"/>
<evidence type="ECO:0000259" key="4">
    <source>
        <dbReference type="SMART" id="SM00861"/>
    </source>
</evidence>
<organism evidence="5 6">
    <name type="scientific">Aminipila butyrica</name>
    <dbReference type="NCBI Taxonomy" id="433296"/>
    <lineage>
        <taxon>Bacteria</taxon>
        <taxon>Bacillati</taxon>
        <taxon>Bacillota</taxon>
        <taxon>Clostridia</taxon>
        <taxon>Peptostreptococcales</taxon>
        <taxon>Anaerovoracaceae</taxon>
        <taxon>Aminipila</taxon>
    </lineage>
</organism>
<keyword evidence="3" id="KW-0786">Thiamine pyrophosphate</keyword>
<evidence type="ECO:0000313" key="5">
    <source>
        <dbReference type="EMBL" id="QIB69139.1"/>
    </source>
</evidence>
<dbReference type="Pfam" id="PF02779">
    <property type="entry name" value="Transket_pyr"/>
    <property type="match status" value="1"/>
</dbReference>
<dbReference type="RefSeq" id="WP_163066126.1">
    <property type="nucleotide sequence ID" value="NZ_CP048649.1"/>
</dbReference>
<dbReference type="InterPro" id="IPR009014">
    <property type="entry name" value="Transketo_C/PFOR_II"/>
</dbReference>
<evidence type="ECO:0000256" key="3">
    <source>
        <dbReference type="ARBA" id="ARBA00023052"/>
    </source>
</evidence>
<dbReference type="SUPFAM" id="SSF52518">
    <property type="entry name" value="Thiamin diphosphate-binding fold (THDP-binding)"/>
    <property type="match status" value="1"/>
</dbReference>
<dbReference type="EMBL" id="CP048649">
    <property type="protein sequence ID" value="QIB69139.1"/>
    <property type="molecule type" value="Genomic_DNA"/>
</dbReference>
<dbReference type="Pfam" id="PF02780">
    <property type="entry name" value="Transketolase_C"/>
    <property type="match status" value="1"/>
</dbReference>
<dbReference type="InterPro" id="IPR033248">
    <property type="entry name" value="Transketolase_C"/>
</dbReference>
<dbReference type="InterPro" id="IPR051157">
    <property type="entry name" value="PDH/Transketolase"/>
</dbReference>
<dbReference type="SMART" id="SM00861">
    <property type="entry name" value="Transket_pyr"/>
    <property type="match status" value="1"/>
</dbReference>
<evidence type="ECO:0000256" key="2">
    <source>
        <dbReference type="ARBA" id="ARBA00007131"/>
    </source>
</evidence>
<dbReference type="PANTHER" id="PTHR43825">
    <property type="entry name" value="PYRUVATE DEHYDROGENASE E1 COMPONENT"/>
    <property type="match status" value="1"/>
</dbReference>
<name>A0A858BVD0_9FIRM</name>
<dbReference type="SUPFAM" id="SSF52922">
    <property type="entry name" value="TK C-terminal domain-like"/>
    <property type="match status" value="1"/>
</dbReference>
<comment type="cofactor">
    <cofactor evidence="1">
        <name>thiamine diphosphate</name>
        <dbReference type="ChEBI" id="CHEBI:58937"/>
    </cofactor>
</comment>
<dbReference type="FunFam" id="3.40.50.970:FF:000129">
    <property type="entry name" value="Transketolase"/>
    <property type="match status" value="1"/>
</dbReference>
<dbReference type="InterPro" id="IPR005475">
    <property type="entry name" value="Transketolase-like_Pyr-bd"/>
</dbReference>
<protein>
    <submittedName>
        <fullName evidence="5">Transketolase family protein</fullName>
    </submittedName>
</protein>
<feature type="domain" description="Transketolase-like pyrimidine-binding" evidence="4">
    <location>
        <begin position="5"/>
        <end position="170"/>
    </location>
</feature>
<dbReference type="Gene3D" id="3.40.50.920">
    <property type="match status" value="1"/>
</dbReference>
<dbReference type="PANTHER" id="PTHR43825:SF1">
    <property type="entry name" value="TRANSKETOLASE-LIKE PYRIMIDINE-BINDING DOMAIN-CONTAINING PROTEIN"/>
    <property type="match status" value="1"/>
</dbReference>
<dbReference type="InterPro" id="IPR029061">
    <property type="entry name" value="THDP-binding"/>
</dbReference>
<dbReference type="KEGG" id="abut:Ami103574_07310"/>
<proteinExistence type="inferred from homology"/>
<dbReference type="Proteomes" id="UP000466848">
    <property type="component" value="Chromosome"/>
</dbReference>
<accession>A0A858BVD0</accession>
<reference evidence="5 6" key="1">
    <citation type="submission" date="2020-02" db="EMBL/GenBank/DDBJ databases">
        <authorList>
            <person name="Kim Y.B."/>
            <person name="Roh S.W."/>
        </authorList>
    </citation>
    <scope>NUCLEOTIDE SEQUENCE [LARGE SCALE GENOMIC DNA]</scope>
    <source>
        <strain evidence="5 6">DSM 103574</strain>
    </source>
</reference>
<dbReference type="Gene3D" id="3.40.50.970">
    <property type="match status" value="1"/>
</dbReference>
<evidence type="ECO:0000313" key="6">
    <source>
        <dbReference type="Proteomes" id="UP000466848"/>
    </source>
</evidence>